<dbReference type="FunFam" id="2.60.40.10:FF:000463">
    <property type="entry name" value="Immunoglobulin heavy constant gamma 1"/>
    <property type="match status" value="1"/>
</dbReference>
<dbReference type="SUPFAM" id="SSF48726">
    <property type="entry name" value="Immunoglobulin"/>
    <property type="match status" value="3"/>
</dbReference>
<dbReference type="InterPro" id="IPR007110">
    <property type="entry name" value="Ig-like_dom"/>
</dbReference>
<feature type="domain" description="Ig-like" evidence="3">
    <location>
        <begin position="364"/>
        <end position="467"/>
    </location>
</feature>
<dbReference type="SMR" id="G1TZI0"/>
<keyword evidence="2" id="KW-0732">Signal</keyword>
<dbReference type="SMART" id="SM00407">
    <property type="entry name" value="IGc1"/>
    <property type="match status" value="3"/>
</dbReference>
<dbReference type="InterPro" id="IPR036179">
    <property type="entry name" value="Ig-like_dom_sf"/>
</dbReference>
<dbReference type="CDD" id="cd04986">
    <property type="entry name" value="IgC1_CH2_IgA"/>
    <property type="match status" value="1"/>
</dbReference>
<dbReference type="InterPro" id="IPR003597">
    <property type="entry name" value="Ig_C1-set"/>
</dbReference>
<dbReference type="PANTHER" id="PTHR23411">
    <property type="entry name" value="TAPASIN"/>
    <property type="match status" value="1"/>
</dbReference>
<accession>G1TZI0</accession>
<evidence type="ECO:0000313" key="4">
    <source>
        <dbReference type="Ensembl" id="ENSOCUP00000022503.3"/>
    </source>
</evidence>
<dbReference type="AlphaFoldDB" id="G1TZI0"/>
<evidence type="ECO:0000259" key="3">
    <source>
        <dbReference type="PROSITE" id="PS50835"/>
    </source>
</evidence>
<feature type="chain" id="PRO_5023933832" description="Ig-like domain-containing protein" evidence="2">
    <location>
        <begin position="35"/>
        <end position="490"/>
    </location>
</feature>
<dbReference type="Proteomes" id="UP000001811">
    <property type="component" value="Unplaced"/>
</dbReference>
<dbReference type="Pfam" id="PF07654">
    <property type="entry name" value="C1-set"/>
    <property type="match status" value="3"/>
</dbReference>
<feature type="domain" description="Ig-like" evidence="3">
    <location>
        <begin position="135"/>
        <end position="234"/>
    </location>
</feature>
<dbReference type="FunCoup" id="G1TZI0">
    <property type="interactions" value="36"/>
</dbReference>
<reference evidence="4" key="3">
    <citation type="submission" date="2025-09" db="UniProtKB">
        <authorList>
            <consortium name="Ensembl"/>
        </authorList>
    </citation>
    <scope>IDENTIFICATION</scope>
    <source>
        <strain evidence="4">Thorbecke</strain>
    </source>
</reference>
<sequence>MKTIEDLSPSAVGGACAPGWSLCLWALLVTPVLQDSETSWAGGGRVVRAPGTSAPWHWSPGGHEGCQLLLMGEGCECETWGQCKLGTELGPTPASPRPSPGPACFTAPASLSPPPFSTPPCAHCPGALRPGSLGPSTAPYPATTPNLFPLSLPCPVSGETVVIGCLIRGFFPLGPLSVNWTISGENVTFPPFPSPPSSLYTTSSLLSLTPEECPRDGNVTCHVEHNYDEGQDLTVPCQGQRATATATAPPPPAGSPACPLQRPDLGDLLLESKASLTCTLSGLLNPEGAVFTWEPTNGNEPVQQSPQRDPCGCYSVSSVLPGCAEPWNAGTEFTCTVTHPEIEGGSLTATISRVGLGPPLLTPPQVHLLPPPTEELALNEQVTLTCLVRGFSPKDVLVSWTHNGTLVVPKDSYLVWKPLPEPGQDPTTYAVTSLLRVPAEDWNQGDSYSCVVGHEGLAEHFTQKTIDRQAGKPTHVNVSVVVADVEAVCY</sequence>
<keyword evidence="1" id="KW-0393">Immunoglobulin domain</keyword>
<keyword evidence="5" id="KW-1185">Reference proteome</keyword>
<protein>
    <recommendedName>
        <fullName evidence="3">Ig-like domain-containing protein</fullName>
    </recommendedName>
</protein>
<organism evidence="4 5">
    <name type="scientific">Oryctolagus cuniculus</name>
    <name type="common">Rabbit</name>
    <dbReference type="NCBI Taxonomy" id="9986"/>
    <lineage>
        <taxon>Eukaryota</taxon>
        <taxon>Metazoa</taxon>
        <taxon>Chordata</taxon>
        <taxon>Craniata</taxon>
        <taxon>Vertebrata</taxon>
        <taxon>Euteleostomi</taxon>
        <taxon>Mammalia</taxon>
        <taxon>Eutheria</taxon>
        <taxon>Euarchontoglires</taxon>
        <taxon>Glires</taxon>
        <taxon>Lagomorpha</taxon>
        <taxon>Leporidae</taxon>
        <taxon>Oryctolagus</taxon>
    </lineage>
</organism>
<name>G1TZI0_RABIT</name>
<dbReference type="Ensembl" id="ENSOCUT00000023159.3">
    <property type="protein sequence ID" value="ENSOCUP00000022503.3"/>
    <property type="gene ID" value="ENSOCUG00000026373.3"/>
</dbReference>
<feature type="domain" description="Ig-like" evidence="3">
    <location>
        <begin position="250"/>
        <end position="352"/>
    </location>
</feature>
<dbReference type="STRING" id="9986.ENSOCUP00000022503"/>
<dbReference type="GeneTree" id="ENSGT00940000161516"/>
<dbReference type="PROSITE" id="PS50835">
    <property type="entry name" value="IG_LIKE"/>
    <property type="match status" value="3"/>
</dbReference>
<dbReference type="PROSITE" id="PS00290">
    <property type="entry name" value="IG_MHC"/>
    <property type="match status" value="1"/>
</dbReference>
<dbReference type="InParanoid" id="G1TZI0"/>
<evidence type="ECO:0000313" key="5">
    <source>
        <dbReference type="Proteomes" id="UP000001811"/>
    </source>
</evidence>
<dbReference type="CDD" id="cd05768">
    <property type="entry name" value="IgC1_CH3_IgAGD_CH4_IgAEM"/>
    <property type="match status" value="1"/>
</dbReference>
<dbReference type="HOGENOM" id="CLU_030625_0_1_1"/>
<dbReference type="Bgee" id="ENSOCUG00000026373">
    <property type="expression patterns" value="Expressed in blood and 12 other cell types or tissues"/>
</dbReference>
<evidence type="ECO:0000256" key="2">
    <source>
        <dbReference type="SAM" id="SignalP"/>
    </source>
</evidence>
<dbReference type="Gene3D" id="2.60.40.10">
    <property type="entry name" value="Immunoglobulins"/>
    <property type="match status" value="3"/>
</dbReference>
<dbReference type="InterPro" id="IPR050380">
    <property type="entry name" value="Immune_Resp_Modulators"/>
</dbReference>
<reference evidence="4 5" key="1">
    <citation type="journal article" date="2011" name="Nature">
        <title>A high-resolution map of human evolutionary constraint using 29 mammals.</title>
        <authorList>
            <person name="Lindblad-Toh K."/>
            <person name="Garber M."/>
            <person name="Zuk O."/>
            <person name="Lin M.F."/>
            <person name="Parker B.J."/>
            <person name="Washietl S."/>
            <person name="Kheradpour P."/>
            <person name="Ernst J."/>
            <person name="Jordan G."/>
            <person name="Mauceli E."/>
            <person name="Ward L.D."/>
            <person name="Lowe C.B."/>
            <person name="Holloway A.K."/>
            <person name="Clamp M."/>
            <person name="Gnerre S."/>
            <person name="Alfoldi J."/>
            <person name="Beal K."/>
            <person name="Chang J."/>
            <person name="Clawson H."/>
            <person name="Cuff J."/>
            <person name="Di Palma F."/>
            <person name="Fitzgerald S."/>
            <person name="Flicek P."/>
            <person name="Guttman M."/>
            <person name="Hubisz M.J."/>
            <person name="Jaffe D.B."/>
            <person name="Jungreis I."/>
            <person name="Kent W.J."/>
            <person name="Kostka D."/>
            <person name="Lara M."/>
            <person name="Martins A.L."/>
            <person name="Massingham T."/>
            <person name="Moltke I."/>
            <person name="Raney B.J."/>
            <person name="Rasmussen M.D."/>
            <person name="Robinson J."/>
            <person name="Stark A."/>
            <person name="Vilella A.J."/>
            <person name="Wen J."/>
            <person name="Xie X."/>
            <person name="Zody M.C."/>
            <person name="Baldwin J."/>
            <person name="Bloom T."/>
            <person name="Chin C.W."/>
            <person name="Heiman D."/>
            <person name="Nicol R."/>
            <person name="Nusbaum C."/>
            <person name="Young S."/>
            <person name="Wilkinson J."/>
            <person name="Worley K.C."/>
            <person name="Kovar C.L."/>
            <person name="Muzny D.M."/>
            <person name="Gibbs R.A."/>
            <person name="Cree A."/>
            <person name="Dihn H.H."/>
            <person name="Fowler G."/>
            <person name="Jhangiani S."/>
            <person name="Joshi V."/>
            <person name="Lee S."/>
            <person name="Lewis L.R."/>
            <person name="Nazareth L.V."/>
            <person name="Okwuonu G."/>
            <person name="Santibanez J."/>
            <person name="Warren W.C."/>
            <person name="Mardis E.R."/>
            <person name="Weinstock G.M."/>
            <person name="Wilson R.K."/>
            <person name="Delehaunty K."/>
            <person name="Dooling D."/>
            <person name="Fronik C."/>
            <person name="Fulton L."/>
            <person name="Fulton B."/>
            <person name="Graves T."/>
            <person name="Minx P."/>
            <person name="Sodergren E."/>
            <person name="Birney E."/>
            <person name="Margulies E.H."/>
            <person name="Herrero J."/>
            <person name="Green E.D."/>
            <person name="Haussler D."/>
            <person name="Siepel A."/>
            <person name="Goldman N."/>
            <person name="Pollard K.S."/>
            <person name="Pedersen J.S."/>
            <person name="Lander E.S."/>
            <person name="Kellis M."/>
        </authorList>
    </citation>
    <scope>NUCLEOTIDE SEQUENCE [LARGE SCALE GENOMIC DNA]</scope>
    <source>
        <strain evidence="5">Thorbecke</strain>
    </source>
</reference>
<dbReference type="InterPro" id="IPR003006">
    <property type="entry name" value="Ig/MHC_CS"/>
</dbReference>
<feature type="signal peptide" evidence="2">
    <location>
        <begin position="1"/>
        <end position="34"/>
    </location>
</feature>
<dbReference type="InterPro" id="IPR013783">
    <property type="entry name" value="Ig-like_fold"/>
</dbReference>
<reference evidence="4" key="2">
    <citation type="submission" date="2025-08" db="UniProtKB">
        <authorList>
            <consortium name="Ensembl"/>
        </authorList>
    </citation>
    <scope>IDENTIFICATION</scope>
    <source>
        <strain evidence="4">Thorbecke</strain>
    </source>
</reference>
<proteinExistence type="predicted"/>
<evidence type="ECO:0000256" key="1">
    <source>
        <dbReference type="ARBA" id="ARBA00023319"/>
    </source>
</evidence>